<accession>A0A2J6PFM6</accession>
<protein>
    <submittedName>
        <fullName evidence="3">Uncharacterized protein</fullName>
    </submittedName>
</protein>
<gene>
    <name evidence="3" type="ORF">NA56DRAFT_452889</name>
</gene>
<evidence type="ECO:0000313" key="3">
    <source>
        <dbReference type="EMBL" id="PMD12830.1"/>
    </source>
</evidence>
<sequence>MAEDLYPHVKLGHDGFGLRCMHVLKSPSQSKRSRSSSSPLSDEISPPYKHTINLCSVRGKSNNPNPSSSLALTRKKKCLSPAQSDRLRTYIVSPSFEPCRRTLTRLLPSTSLPSPELRARAHRAILLHLTAYDDSAREVPLDTLAGAVLDTWQACRDLDLGSDGDGGGKKERKQEEFAMVSETSIANRKAKGKAKEEEQDEFAMASGASIANRKEKGKAKEEQRLKGMEISQSLPLRVRHCGPPKHMSTTTTKMTTAIEGEHGMGVASIKLPQHWDNLTTSLPRREESGHILQSGGRLMRFVTACLGWIWSWNFILGPLMILIGPKFWIRFFLRLLPLCPNLLPVINSLASLIWNHSGIIMRFFGTLANAWWTYALESSVGSAP</sequence>
<feature type="compositionally biased region" description="Basic and acidic residues" evidence="1">
    <location>
        <begin position="212"/>
        <end position="223"/>
    </location>
</feature>
<dbReference type="Proteomes" id="UP000235672">
    <property type="component" value="Unassembled WGS sequence"/>
</dbReference>
<dbReference type="EMBL" id="KZ613541">
    <property type="protein sequence ID" value="PMD12830.1"/>
    <property type="molecule type" value="Genomic_DNA"/>
</dbReference>
<organism evidence="3 4">
    <name type="scientific">Hyaloscypha hepaticicola</name>
    <dbReference type="NCBI Taxonomy" id="2082293"/>
    <lineage>
        <taxon>Eukaryota</taxon>
        <taxon>Fungi</taxon>
        <taxon>Dikarya</taxon>
        <taxon>Ascomycota</taxon>
        <taxon>Pezizomycotina</taxon>
        <taxon>Leotiomycetes</taxon>
        <taxon>Helotiales</taxon>
        <taxon>Hyaloscyphaceae</taxon>
        <taxon>Hyaloscypha</taxon>
    </lineage>
</organism>
<evidence type="ECO:0000313" key="4">
    <source>
        <dbReference type="Proteomes" id="UP000235672"/>
    </source>
</evidence>
<feature type="transmembrane region" description="Helical" evidence="2">
    <location>
        <begin position="335"/>
        <end position="354"/>
    </location>
</feature>
<dbReference type="AlphaFoldDB" id="A0A2J6PFM6"/>
<keyword evidence="4" id="KW-1185">Reference proteome</keyword>
<reference evidence="3 4" key="1">
    <citation type="submission" date="2016-05" db="EMBL/GenBank/DDBJ databases">
        <title>A degradative enzymes factory behind the ericoid mycorrhizal symbiosis.</title>
        <authorList>
            <consortium name="DOE Joint Genome Institute"/>
            <person name="Martino E."/>
            <person name="Morin E."/>
            <person name="Grelet G."/>
            <person name="Kuo A."/>
            <person name="Kohler A."/>
            <person name="Daghino S."/>
            <person name="Barry K."/>
            <person name="Choi C."/>
            <person name="Cichocki N."/>
            <person name="Clum A."/>
            <person name="Copeland A."/>
            <person name="Hainaut M."/>
            <person name="Haridas S."/>
            <person name="Labutti K."/>
            <person name="Lindquist E."/>
            <person name="Lipzen A."/>
            <person name="Khouja H.-R."/>
            <person name="Murat C."/>
            <person name="Ohm R."/>
            <person name="Olson A."/>
            <person name="Spatafora J."/>
            <person name="Veneault-Fourrey C."/>
            <person name="Henrissat B."/>
            <person name="Grigoriev I."/>
            <person name="Martin F."/>
            <person name="Perotto S."/>
        </authorList>
    </citation>
    <scope>NUCLEOTIDE SEQUENCE [LARGE SCALE GENOMIC DNA]</scope>
    <source>
        <strain evidence="3 4">UAMH 7357</strain>
    </source>
</reference>
<proteinExistence type="predicted"/>
<feature type="compositionally biased region" description="Basic and acidic residues" evidence="1">
    <location>
        <begin position="166"/>
        <end position="176"/>
    </location>
</feature>
<name>A0A2J6PFM6_9HELO</name>
<keyword evidence="2" id="KW-1133">Transmembrane helix</keyword>
<evidence type="ECO:0000256" key="1">
    <source>
        <dbReference type="SAM" id="MobiDB-lite"/>
    </source>
</evidence>
<feature type="transmembrane region" description="Helical" evidence="2">
    <location>
        <begin position="301"/>
        <end position="323"/>
    </location>
</feature>
<feature type="region of interest" description="Disordered" evidence="1">
    <location>
        <begin position="161"/>
        <end position="223"/>
    </location>
</feature>
<keyword evidence="2" id="KW-0812">Transmembrane</keyword>
<evidence type="ECO:0000256" key="2">
    <source>
        <dbReference type="SAM" id="Phobius"/>
    </source>
</evidence>
<keyword evidence="2" id="KW-0472">Membrane</keyword>